<evidence type="ECO:0000313" key="2">
    <source>
        <dbReference type="Proteomes" id="UP000595437"/>
    </source>
</evidence>
<keyword evidence="2" id="KW-1185">Reference proteome</keyword>
<dbReference type="AlphaFoldDB" id="A0A7T8QS96"/>
<gene>
    <name evidence="1" type="ORF">FKW44_005777</name>
</gene>
<organism evidence="1 2">
    <name type="scientific">Caligus rogercresseyi</name>
    <name type="common">Sea louse</name>
    <dbReference type="NCBI Taxonomy" id="217165"/>
    <lineage>
        <taxon>Eukaryota</taxon>
        <taxon>Metazoa</taxon>
        <taxon>Ecdysozoa</taxon>
        <taxon>Arthropoda</taxon>
        <taxon>Crustacea</taxon>
        <taxon>Multicrustacea</taxon>
        <taxon>Hexanauplia</taxon>
        <taxon>Copepoda</taxon>
        <taxon>Siphonostomatoida</taxon>
        <taxon>Caligidae</taxon>
        <taxon>Caligus</taxon>
    </lineage>
</organism>
<dbReference type="EMBL" id="CP045893">
    <property type="protein sequence ID" value="QQP53331.1"/>
    <property type="molecule type" value="Genomic_DNA"/>
</dbReference>
<evidence type="ECO:0000313" key="1">
    <source>
        <dbReference type="EMBL" id="QQP53331.1"/>
    </source>
</evidence>
<sequence>MKSASFWRKRAAILPTTFTVTSSHETCIPQRHFSETQRSEFTVAGHKYTPPTPGR</sequence>
<name>A0A7T8QS96_CALRO</name>
<accession>A0A7T8QS96</accession>
<protein>
    <submittedName>
        <fullName evidence="1">Uncharacterized protein</fullName>
    </submittedName>
</protein>
<proteinExistence type="predicted"/>
<dbReference type="Proteomes" id="UP000595437">
    <property type="component" value="Chromosome 4"/>
</dbReference>
<reference evidence="2" key="1">
    <citation type="submission" date="2021-01" db="EMBL/GenBank/DDBJ databases">
        <title>Caligus Genome Assembly.</title>
        <authorList>
            <person name="Gallardo-Escarate C."/>
        </authorList>
    </citation>
    <scope>NUCLEOTIDE SEQUENCE [LARGE SCALE GENOMIC DNA]</scope>
</reference>